<dbReference type="STRING" id="455432.AWN90_30565"/>
<name>A0A164M5V6_9NOCA</name>
<organism evidence="1 2">
    <name type="scientific">Nocardia terpenica</name>
    <dbReference type="NCBI Taxonomy" id="455432"/>
    <lineage>
        <taxon>Bacteria</taxon>
        <taxon>Bacillati</taxon>
        <taxon>Actinomycetota</taxon>
        <taxon>Actinomycetes</taxon>
        <taxon>Mycobacteriales</taxon>
        <taxon>Nocardiaceae</taxon>
        <taxon>Nocardia</taxon>
    </lineage>
</organism>
<gene>
    <name evidence="1" type="ORF">AWN90_30565</name>
</gene>
<evidence type="ECO:0000313" key="2">
    <source>
        <dbReference type="Proteomes" id="UP000076512"/>
    </source>
</evidence>
<accession>A0A164M5V6</accession>
<dbReference type="EMBL" id="LWGR01000007">
    <property type="protein sequence ID" value="KZM73066.1"/>
    <property type="molecule type" value="Genomic_DNA"/>
</dbReference>
<dbReference type="Proteomes" id="UP000076512">
    <property type="component" value="Unassembled WGS sequence"/>
</dbReference>
<evidence type="ECO:0000313" key="1">
    <source>
        <dbReference type="EMBL" id="KZM73066.1"/>
    </source>
</evidence>
<dbReference type="AlphaFoldDB" id="A0A164M5V6"/>
<reference evidence="1 2" key="1">
    <citation type="submission" date="2016-04" db="EMBL/GenBank/DDBJ databases">
        <authorList>
            <person name="Evans L.H."/>
            <person name="Alamgir A."/>
            <person name="Owens N."/>
            <person name="Weber N.D."/>
            <person name="Virtaneva K."/>
            <person name="Barbian K."/>
            <person name="Babar A."/>
            <person name="Rosenke K."/>
        </authorList>
    </citation>
    <scope>NUCLEOTIDE SEQUENCE [LARGE SCALE GENOMIC DNA]</scope>
    <source>
        <strain evidence="1 2">IFM 0406</strain>
    </source>
</reference>
<keyword evidence="2" id="KW-1185">Reference proteome</keyword>
<comment type="caution">
    <text evidence="1">The sequence shown here is derived from an EMBL/GenBank/DDBJ whole genome shotgun (WGS) entry which is preliminary data.</text>
</comment>
<proteinExistence type="predicted"/>
<protein>
    <submittedName>
        <fullName evidence="1">Uncharacterized protein</fullName>
    </submittedName>
</protein>
<sequence>MVRIGALELGRQLRERGAVTRGRFMERCGEAETLGAREGEHRVLELVAVTIGQVVTHVSIDQRFHPNLRMDVDWDSLFSWLDRPPAEAGEVLQFRRCAGGLHRAGKLPTLIMRCVQMYLQMSMR</sequence>